<dbReference type="Proteomes" id="UP000273500">
    <property type="component" value="Unassembled WGS sequence"/>
</dbReference>
<evidence type="ECO:0000313" key="2">
    <source>
        <dbReference type="EMBL" id="RSK48426.1"/>
    </source>
</evidence>
<dbReference type="AlphaFoldDB" id="A0A428KPN0"/>
<dbReference type="OrthoDB" id="5569620at2"/>
<dbReference type="RefSeq" id="WP_125420139.1">
    <property type="nucleotide sequence ID" value="NZ_RWIT01000005.1"/>
</dbReference>
<organism evidence="2 3">
    <name type="scientific">Hymenobacter rigui</name>
    <dbReference type="NCBI Taxonomy" id="334424"/>
    <lineage>
        <taxon>Bacteria</taxon>
        <taxon>Pseudomonadati</taxon>
        <taxon>Bacteroidota</taxon>
        <taxon>Cytophagia</taxon>
        <taxon>Cytophagales</taxon>
        <taxon>Hymenobacteraceae</taxon>
        <taxon>Hymenobacter</taxon>
    </lineage>
</organism>
<proteinExistence type="predicted"/>
<feature type="transmembrane region" description="Helical" evidence="1">
    <location>
        <begin position="12"/>
        <end position="32"/>
    </location>
</feature>
<protein>
    <submittedName>
        <fullName evidence="2">Uncharacterized protein</fullName>
    </submittedName>
</protein>
<gene>
    <name evidence="2" type="ORF">EI291_11955</name>
</gene>
<feature type="transmembrane region" description="Helical" evidence="1">
    <location>
        <begin position="108"/>
        <end position="130"/>
    </location>
</feature>
<keyword evidence="1" id="KW-0472">Membrane</keyword>
<feature type="transmembrane region" description="Helical" evidence="1">
    <location>
        <begin position="38"/>
        <end position="57"/>
    </location>
</feature>
<reference evidence="2 3" key="1">
    <citation type="submission" date="2018-12" db="EMBL/GenBank/DDBJ databases">
        <authorList>
            <person name="Feng G."/>
            <person name="Zhu H."/>
        </authorList>
    </citation>
    <scope>NUCLEOTIDE SEQUENCE [LARGE SCALE GENOMIC DNA]</scope>
    <source>
        <strain evidence="2 3">KCTC 12533</strain>
    </source>
</reference>
<comment type="caution">
    <text evidence="2">The sequence shown here is derived from an EMBL/GenBank/DDBJ whole genome shotgun (WGS) entry which is preliminary data.</text>
</comment>
<feature type="transmembrane region" description="Helical" evidence="1">
    <location>
        <begin position="142"/>
        <end position="160"/>
    </location>
</feature>
<evidence type="ECO:0000313" key="3">
    <source>
        <dbReference type="Proteomes" id="UP000273500"/>
    </source>
</evidence>
<accession>A0A428KPN0</accession>
<keyword evidence="1" id="KW-0812">Transmembrane</keyword>
<dbReference type="EMBL" id="RWIT01000005">
    <property type="protein sequence ID" value="RSK48426.1"/>
    <property type="molecule type" value="Genomic_DNA"/>
</dbReference>
<evidence type="ECO:0000256" key="1">
    <source>
        <dbReference type="SAM" id="Phobius"/>
    </source>
</evidence>
<keyword evidence="3" id="KW-1185">Reference proteome</keyword>
<keyword evidence="1" id="KW-1133">Transmembrane helix</keyword>
<sequence length="165" mass="18831">MELTRSFNLRNHLRGFLIYAAGDTAAALLLHQFSWTRLLGMALVGGILYSWEVPAFFRWIDRQVPERRNAGQGRQWLRAALSQVYFNPLWVVRHYVFLRIFSGQADTISLALLPVAGRSFLVNVPVALVVNYYIQNKVSADWRFVASALFSGIMAVYYALSATWL</sequence>
<feature type="transmembrane region" description="Helical" evidence="1">
    <location>
        <begin position="77"/>
        <end position="96"/>
    </location>
</feature>
<name>A0A428KPN0_9BACT</name>